<accession>A0A0A8YC43</accession>
<proteinExistence type="predicted"/>
<dbReference type="AlphaFoldDB" id="A0A0A8YC43"/>
<reference evidence="1" key="1">
    <citation type="submission" date="2014-09" db="EMBL/GenBank/DDBJ databases">
        <authorList>
            <person name="Magalhaes I.L.F."/>
            <person name="Oliveira U."/>
            <person name="Santos F.R."/>
            <person name="Vidigal T.H.D.A."/>
            <person name="Brescovit A.D."/>
            <person name="Santos A.J."/>
        </authorList>
    </citation>
    <scope>NUCLEOTIDE SEQUENCE</scope>
    <source>
        <tissue evidence="1">Shoot tissue taken approximately 20 cm above the soil surface</tissue>
    </source>
</reference>
<evidence type="ECO:0000313" key="1">
    <source>
        <dbReference type="EMBL" id="JAD23035.1"/>
    </source>
</evidence>
<dbReference type="EMBL" id="GBRH01274860">
    <property type="protein sequence ID" value="JAD23035.1"/>
    <property type="molecule type" value="Transcribed_RNA"/>
</dbReference>
<name>A0A0A8YC43_ARUDO</name>
<sequence length="63" mass="6865">MASTCSSLVNGWYTTFRCRVPLSFLSFTLSESSDCNKFRVISVGLSGSRLFTASLATPIFLSC</sequence>
<reference evidence="1" key="2">
    <citation type="journal article" date="2015" name="Data Brief">
        <title>Shoot transcriptome of the giant reed, Arundo donax.</title>
        <authorList>
            <person name="Barrero R.A."/>
            <person name="Guerrero F.D."/>
            <person name="Moolhuijzen P."/>
            <person name="Goolsby J.A."/>
            <person name="Tidwell J."/>
            <person name="Bellgard S.E."/>
            <person name="Bellgard M.I."/>
        </authorList>
    </citation>
    <scope>NUCLEOTIDE SEQUENCE</scope>
    <source>
        <tissue evidence="1">Shoot tissue taken approximately 20 cm above the soil surface</tissue>
    </source>
</reference>
<protein>
    <submittedName>
        <fullName evidence="1">Uncharacterized protein</fullName>
    </submittedName>
</protein>
<organism evidence="1">
    <name type="scientific">Arundo donax</name>
    <name type="common">Giant reed</name>
    <name type="synonym">Donax arundinaceus</name>
    <dbReference type="NCBI Taxonomy" id="35708"/>
    <lineage>
        <taxon>Eukaryota</taxon>
        <taxon>Viridiplantae</taxon>
        <taxon>Streptophyta</taxon>
        <taxon>Embryophyta</taxon>
        <taxon>Tracheophyta</taxon>
        <taxon>Spermatophyta</taxon>
        <taxon>Magnoliopsida</taxon>
        <taxon>Liliopsida</taxon>
        <taxon>Poales</taxon>
        <taxon>Poaceae</taxon>
        <taxon>PACMAD clade</taxon>
        <taxon>Arundinoideae</taxon>
        <taxon>Arundineae</taxon>
        <taxon>Arundo</taxon>
    </lineage>
</organism>